<evidence type="ECO:0000256" key="4">
    <source>
        <dbReference type="ARBA" id="ARBA00023163"/>
    </source>
</evidence>
<dbReference type="SUPFAM" id="SSF55781">
    <property type="entry name" value="GAF domain-like"/>
    <property type="match status" value="1"/>
</dbReference>
<keyword evidence="8" id="KW-1185">Reference proteome</keyword>
<gene>
    <name evidence="5 7" type="primary">hrcA</name>
    <name evidence="7" type="ORF">NPA09_03035</name>
</gene>
<name>A0ABY5J574_9BACT</name>
<dbReference type="Proteomes" id="UP001059576">
    <property type="component" value="Chromosome"/>
</dbReference>
<dbReference type="SUPFAM" id="SSF46785">
    <property type="entry name" value="Winged helix' DNA-binding domain"/>
    <property type="match status" value="1"/>
</dbReference>
<protein>
    <recommendedName>
        <fullName evidence="5">Heat-inducible transcription repressor HrcA</fullName>
    </recommendedName>
</protein>
<evidence type="ECO:0000256" key="5">
    <source>
        <dbReference type="HAMAP-Rule" id="MF_00081"/>
    </source>
</evidence>
<dbReference type="EMBL" id="CP101808">
    <property type="protein sequence ID" value="UUD36848.1"/>
    <property type="molecule type" value="Genomic_DNA"/>
</dbReference>
<comment type="similarity">
    <text evidence="5">Belongs to the HrcA family.</text>
</comment>
<dbReference type="Gene3D" id="3.30.450.40">
    <property type="match status" value="1"/>
</dbReference>
<dbReference type="InterPro" id="IPR021153">
    <property type="entry name" value="HrcA_C"/>
</dbReference>
<evidence type="ECO:0000256" key="2">
    <source>
        <dbReference type="ARBA" id="ARBA00023015"/>
    </source>
</evidence>
<organism evidence="7 8">
    <name type="scientific">Mycoplasmopsis equigenitalium</name>
    <dbReference type="NCBI Taxonomy" id="114883"/>
    <lineage>
        <taxon>Bacteria</taxon>
        <taxon>Bacillati</taxon>
        <taxon>Mycoplasmatota</taxon>
        <taxon>Mycoplasmoidales</taxon>
        <taxon>Metamycoplasmataceae</taxon>
        <taxon>Mycoplasmopsis</taxon>
    </lineage>
</organism>
<dbReference type="NCBIfam" id="TIGR00331">
    <property type="entry name" value="hrcA"/>
    <property type="match status" value="1"/>
</dbReference>
<dbReference type="PANTHER" id="PTHR34824">
    <property type="entry name" value="HEAT-INDUCIBLE TRANSCRIPTION REPRESSOR HRCA"/>
    <property type="match status" value="1"/>
</dbReference>
<keyword evidence="2 5" id="KW-0805">Transcription regulation</keyword>
<keyword evidence="4 5" id="KW-0804">Transcription</keyword>
<evidence type="ECO:0000256" key="3">
    <source>
        <dbReference type="ARBA" id="ARBA00023016"/>
    </source>
</evidence>
<keyword evidence="3 5" id="KW-0346">Stress response</keyword>
<evidence type="ECO:0000256" key="1">
    <source>
        <dbReference type="ARBA" id="ARBA00022491"/>
    </source>
</evidence>
<dbReference type="RefSeq" id="WP_129722972.1">
    <property type="nucleotide sequence ID" value="NZ_CP101808.1"/>
</dbReference>
<dbReference type="InterPro" id="IPR029016">
    <property type="entry name" value="GAF-like_dom_sf"/>
</dbReference>
<dbReference type="Gene3D" id="3.30.390.60">
    <property type="entry name" value="Heat-inducible transcription repressor hrca homolog, domain 3"/>
    <property type="match status" value="1"/>
</dbReference>
<dbReference type="InterPro" id="IPR036388">
    <property type="entry name" value="WH-like_DNA-bd_sf"/>
</dbReference>
<evidence type="ECO:0000313" key="7">
    <source>
        <dbReference type="EMBL" id="UUD36848.1"/>
    </source>
</evidence>
<dbReference type="HAMAP" id="MF_00081">
    <property type="entry name" value="HrcA"/>
    <property type="match status" value="1"/>
</dbReference>
<dbReference type="InterPro" id="IPR002571">
    <property type="entry name" value="HrcA"/>
</dbReference>
<evidence type="ECO:0000313" key="8">
    <source>
        <dbReference type="Proteomes" id="UP001059576"/>
    </source>
</evidence>
<dbReference type="Pfam" id="PF01628">
    <property type="entry name" value="HrcA"/>
    <property type="match status" value="1"/>
</dbReference>
<evidence type="ECO:0000259" key="6">
    <source>
        <dbReference type="Pfam" id="PF01628"/>
    </source>
</evidence>
<dbReference type="PANTHER" id="PTHR34824:SF1">
    <property type="entry name" value="HEAT-INDUCIBLE TRANSCRIPTION REPRESSOR HRCA"/>
    <property type="match status" value="1"/>
</dbReference>
<sequence length="339" mass="38707">MSDKIEKNILDEKIQSYLKLIVEMYISTGEPVSSGNLLEQYNLDVSSATIRNAMAKLESMDFLVKEHISSGRIPTVKGFEYYGRYLSEDNDTNVQSKIEDIFAKRRLSIDQTLDEALKKISEAYHLTIVTSKDNSSELLKSIQLIPISERQGTIIIVSSFGNVWSKLIDITSNQNIDDVKIAIRLFKERLVDTPLIELAERSKQLAPIFSKIVKNYETLLKNFVENVFQFAQRNINTVYNKSNIILSRDISREDLNNLIETIENNSIWKTIENKTEDDKNIKIEIRGDSTLISRRLENDSQIKEISVVGSKRIDYNAAKTTLNTIGSILESENKNKGEK</sequence>
<dbReference type="Gene3D" id="1.10.10.10">
    <property type="entry name" value="Winged helix-like DNA-binding domain superfamily/Winged helix DNA-binding domain"/>
    <property type="match status" value="1"/>
</dbReference>
<reference evidence="7" key="1">
    <citation type="submission" date="2022-07" db="EMBL/GenBank/DDBJ databases">
        <title>Complete genome of Mycoplasma equigenitalium type strain T37.</title>
        <authorList>
            <person name="Spergser J."/>
        </authorList>
    </citation>
    <scope>NUCLEOTIDE SEQUENCE</scope>
    <source>
        <strain evidence="7">T37</strain>
    </source>
</reference>
<dbReference type="PIRSF" id="PIRSF005485">
    <property type="entry name" value="HrcA"/>
    <property type="match status" value="1"/>
</dbReference>
<comment type="function">
    <text evidence="5">Negative regulator of class I heat shock genes (grpE-dnaK-dnaJ and groELS operons). Prevents heat-shock induction of these operons.</text>
</comment>
<proteinExistence type="inferred from homology"/>
<accession>A0ABY5J574</accession>
<dbReference type="InterPro" id="IPR023120">
    <property type="entry name" value="WHTH_transcript_rep_HrcA_IDD"/>
</dbReference>
<feature type="domain" description="Heat-inducible transcription repressor HrcA C-terminal" evidence="6">
    <location>
        <begin position="110"/>
        <end position="316"/>
    </location>
</feature>
<dbReference type="InterPro" id="IPR036390">
    <property type="entry name" value="WH_DNA-bd_sf"/>
</dbReference>
<keyword evidence="1 5" id="KW-0678">Repressor</keyword>